<dbReference type="AlphaFoldDB" id="A0A1T0ASM6"/>
<reference evidence="2 3" key="1">
    <citation type="submission" date="2017-02" db="EMBL/GenBank/DDBJ databases">
        <title>Draft genome sequence of Haemophilus paracuniculus CCUG 43573 type strain.</title>
        <authorList>
            <person name="Engstrom-Jakobsson H."/>
            <person name="Salva-Serra F."/>
            <person name="Thorell K."/>
            <person name="Gonzales-Siles L."/>
            <person name="Karlsson R."/>
            <person name="Boulund F."/>
            <person name="Engstrand L."/>
            <person name="Kristiansson E."/>
            <person name="Moore E."/>
        </authorList>
    </citation>
    <scope>NUCLEOTIDE SEQUENCE [LARGE SCALE GENOMIC DNA]</scope>
    <source>
        <strain evidence="2 3">CCUG 43573</strain>
    </source>
</reference>
<evidence type="ECO:0000256" key="1">
    <source>
        <dbReference type="SAM" id="Phobius"/>
    </source>
</evidence>
<sequence length="79" mass="8830">MLRFLKRPLNADSLEAWCKMLDDVAKVALLTTPVVIYSNNGLSYKIANGIFLAVAIYACIIGADALRRNKGYLTHNEMR</sequence>
<keyword evidence="1" id="KW-0812">Transmembrane</keyword>
<accession>A0A1T0ASM6</accession>
<feature type="transmembrane region" description="Helical" evidence="1">
    <location>
        <begin position="46"/>
        <end position="66"/>
    </location>
</feature>
<proteinExistence type="predicted"/>
<evidence type="ECO:0000313" key="2">
    <source>
        <dbReference type="EMBL" id="OOR99428.1"/>
    </source>
</evidence>
<comment type="caution">
    <text evidence="2">The sequence shown here is derived from an EMBL/GenBank/DDBJ whole genome shotgun (WGS) entry which is preliminary data.</text>
</comment>
<organism evidence="2 3">
    <name type="scientific">Haemophilus paracuniculus</name>
    <dbReference type="NCBI Taxonomy" id="734"/>
    <lineage>
        <taxon>Bacteria</taxon>
        <taxon>Pseudomonadati</taxon>
        <taxon>Pseudomonadota</taxon>
        <taxon>Gammaproteobacteria</taxon>
        <taxon>Pasteurellales</taxon>
        <taxon>Pasteurellaceae</taxon>
        <taxon>Haemophilus</taxon>
    </lineage>
</organism>
<keyword evidence="3" id="KW-1185">Reference proteome</keyword>
<keyword evidence="1" id="KW-0472">Membrane</keyword>
<dbReference type="EMBL" id="MUYA01000006">
    <property type="protein sequence ID" value="OOR99428.1"/>
    <property type="molecule type" value="Genomic_DNA"/>
</dbReference>
<evidence type="ECO:0000313" key="3">
    <source>
        <dbReference type="Proteomes" id="UP000190867"/>
    </source>
</evidence>
<dbReference type="Proteomes" id="UP000190867">
    <property type="component" value="Unassembled WGS sequence"/>
</dbReference>
<name>A0A1T0ASM6_9PAST</name>
<keyword evidence="1" id="KW-1133">Transmembrane helix</keyword>
<gene>
    <name evidence="2" type="ORF">B0187_04870</name>
</gene>
<protein>
    <submittedName>
        <fullName evidence="2">Uncharacterized protein</fullName>
    </submittedName>
</protein>